<protein>
    <submittedName>
        <fullName evidence="1">Uncharacterized protein</fullName>
    </submittedName>
</protein>
<evidence type="ECO:0000313" key="1">
    <source>
        <dbReference type="EMBL" id="CAF4248735.1"/>
    </source>
</evidence>
<feature type="non-terminal residue" evidence="1">
    <location>
        <position position="249"/>
    </location>
</feature>
<feature type="non-terminal residue" evidence="1">
    <location>
        <position position="1"/>
    </location>
</feature>
<sequence>SIGTVVYKLLITDFLTYIICQIYSTVSTDLLVYCIRKIVRRLNKIENLLPSIQSNDLNEWIQYTTQEIRTRINQFIPESDWQNHFQVDEETNQQVFMSNFTSRKCNTYQHLCEDLKAYLNNQTLKQTITFLPGIKKSNVSSNAIQADYIPSIKELTEKFHYTIGIALNRIEIWVELCLDKWINRSTITCFEGNQFETLLNFFEEYQNAALNYCCSEKDPTDPLGYSRFILTSLTIIRSMHQKLCNNSRF</sequence>
<name>A0A820ENH1_9BILA</name>
<dbReference type="Proteomes" id="UP000663823">
    <property type="component" value="Unassembled WGS sequence"/>
</dbReference>
<comment type="caution">
    <text evidence="1">The sequence shown here is derived from an EMBL/GenBank/DDBJ whole genome shotgun (WGS) entry which is preliminary data.</text>
</comment>
<organism evidence="1 2">
    <name type="scientific">Rotaria sordida</name>
    <dbReference type="NCBI Taxonomy" id="392033"/>
    <lineage>
        <taxon>Eukaryota</taxon>
        <taxon>Metazoa</taxon>
        <taxon>Spiralia</taxon>
        <taxon>Gnathifera</taxon>
        <taxon>Rotifera</taxon>
        <taxon>Eurotatoria</taxon>
        <taxon>Bdelloidea</taxon>
        <taxon>Philodinida</taxon>
        <taxon>Philodinidae</taxon>
        <taxon>Rotaria</taxon>
    </lineage>
</organism>
<reference evidence="1" key="1">
    <citation type="submission" date="2021-02" db="EMBL/GenBank/DDBJ databases">
        <authorList>
            <person name="Nowell W R."/>
        </authorList>
    </citation>
    <scope>NUCLEOTIDE SEQUENCE</scope>
</reference>
<gene>
    <name evidence="1" type="ORF">OTI717_LOCUS40363</name>
</gene>
<evidence type="ECO:0000313" key="2">
    <source>
        <dbReference type="Proteomes" id="UP000663823"/>
    </source>
</evidence>
<proteinExistence type="predicted"/>
<dbReference type="EMBL" id="CAJOAX010031795">
    <property type="protein sequence ID" value="CAF4248735.1"/>
    <property type="molecule type" value="Genomic_DNA"/>
</dbReference>
<dbReference type="AlphaFoldDB" id="A0A820ENH1"/>
<accession>A0A820ENH1</accession>